<evidence type="ECO:0000313" key="3">
    <source>
        <dbReference type="Proteomes" id="UP001344632"/>
    </source>
</evidence>
<keyword evidence="1" id="KW-1133">Transmembrane helix</keyword>
<dbReference type="Proteomes" id="UP001344632">
    <property type="component" value="Unassembled WGS sequence"/>
</dbReference>
<keyword evidence="1" id="KW-0472">Membrane</keyword>
<feature type="transmembrane region" description="Helical" evidence="1">
    <location>
        <begin position="49"/>
        <end position="70"/>
    </location>
</feature>
<evidence type="ECO:0000313" key="2">
    <source>
        <dbReference type="EMBL" id="MEC0240748.1"/>
    </source>
</evidence>
<keyword evidence="1" id="KW-0812">Transmembrane</keyword>
<name>A0ABU6GMT6_9BACL</name>
<feature type="transmembrane region" description="Helical" evidence="1">
    <location>
        <begin position="21"/>
        <end position="43"/>
    </location>
</feature>
<evidence type="ECO:0000256" key="1">
    <source>
        <dbReference type="SAM" id="Phobius"/>
    </source>
</evidence>
<feature type="transmembrane region" description="Helical" evidence="1">
    <location>
        <begin position="90"/>
        <end position="110"/>
    </location>
</feature>
<sequence length="135" mass="15371">MKVPATQANLSKIPFTEKRPVLSVVIIELLILVAMFIAGAYATIKELSYTAPVLIAFIPISIVLILYLTLKKSWGRYGFRPLTEIPRQNWIYYLPLVLTLICIAFNGFRSFTLQEALFFVFFTLMVGFVEETVIT</sequence>
<evidence type="ECO:0008006" key="4">
    <source>
        <dbReference type="Google" id="ProtNLM"/>
    </source>
</evidence>
<reference evidence="2 3" key="1">
    <citation type="submission" date="2023-03" db="EMBL/GenBank/DDBJ databases">
        <title>Bacillus Genome Sequencing.</title>
        <authorList>
            <person name="Dunlap C."/>
        </authorList>
    </citation>
    <scope>NUCLEOTIDE SEQUENCE [LARGE SCALE GENOMIC DNA]</scope>
    <source>
        <strain evidence="2 3">BD-525</strain>
    </source>
</reference>
<comment type="caution">
    <text evidence="2">The sequence shown here is derived from an EMBL/GenBank/DDBJ whole genome shotgun (WGS) entry which is preliminary data.</text>
</comment>
<proteinExistence type="predicted"/>
<gene>
    <name evidence="2" type="ORF">P4H66_12905</name>
</gene>
<keyword evidence="3" id="KW-1185">Reference proteome</keyword>
<dbReference type="RefSeq" id="WP_326088514.1">
    <property type="nucleotide sequence ID" value="NZ_JARLKZ010000008.1"/>
</dbReference>
<organism evidence="2 3">
    <name type="scientific">Paenibacillus dokdonensis</name>
    <dbReference type="NCBI Taxonomy" id="2567944"/>
    <lineage>
        <taxon>Bacteria</taxon>
        <taxon>Bacillati</taxon>
        <taxon>Bacillota</taxon>
        <taxon>Bacilli</taxon>
        <taxon>Bacillales</taxon>
        <taxon>Paenibacillaceae</taxon>
        <taxon>Paenibacillus</taxon>
    </lineage>
</organism>
<feature type="transmembrane region" description="Helical" evidence="1">
    <location>
        <begin position="116"/>
        <end position="134"/>
    </location>
</feature>
<accession>A0ABU6GMT6</accession>
<protein>
    <recommendedName>
        <fullName evidence="4">CPBP family intramembrane metalloprotease</fullName>
    </recommendedName>
</protein>
<dbReference type="EMBL" id="JARLKZ010000008">
    <property type="protein sequence ID" value="MEC0240748.1"/>
    <property type="molecule type" value="Genomic_DNA"/>
</dbReference>